<feature type="transmembrane region" description="Helical" evidence="10">
    <location>
        <begin position="194"/>
        <end position="214"/>
    </location>
</feature>
<dbReference type="PANTHER" id="PTHR43507:SF1">
    <property type="entry name" value="NADH-UBIQUINONE OXIDOREDUCTASE CHAIN 4"/>
    <property type="match status" value="1"/>
</dbReference>
<evidence type="ECO:0000313" key="14">
    <source>
        <dbReference type="Proteomes" id="UP000269289"/>
    </source>
</evidence>
<feature type="transmembrane region" description="Helical" evidence="10">
    <location>
        <begin position="274"/>
        <end position="297"/>
    </location>
</feature>
<dbReference type="GO" id="GO:0003954">
    <property type="term" value="F:NADH dehydrogenase activity"/>
    <property type="evidence" value="ECO:0007669"/>
    <property type="project" value="TreeGrafter"/>
</dbReference>
<protein>
    <submittedName>
        <fullName evidence="13">NADH-quinone oxidoreductase subunit M</fullName>
        <ecNumber evidence="13">1.6.5.11</ecNumber>
    </submittedName>
</protein>
<dbReference type="Proteomes" id="UP000269289">
    <property type="component" value="Unassembled WGS sequence"/>
</dbReference>
<feature type="transmembrane region" description="Helical" evidence="10">
    <location>
        <begin position="15"/>
        <end position="35"/>
    </location>
</feature>
<dbReference type="InterPro" id="IPR001750">
    <property type="entry name" value="ND/Mrp_TM"/>
</dbReference>
<evidence type="ECO:0000256" key="1">
    <source>
        <dbReference type="ARBA" id="ARBA00004127"/>
    </source>
</evidence>
<evidence type="ECO:0000259" key="11">
    <source>
        <dbReference type="Pfam" id="PF00361"/>
    </source>
</evidence>
<keyword evidence="3 8" id="KW-0812">Transmembrane</keyword>
<keyword evidence="6" id="KW-0520">NAD</keyword>
<evidence type="ECO:0000256" key="5">
    <source>
        <dbReference type="ARBA" id="ARBA00022989"/>
    </source>
</evidence>
<keyword evidence="7 10" id="KW-0472">Membrane</keyword>
<gene>
    <name evidence="13" type="ORF">EBM89_18180</name>
</gene>
<evidence type="ECO:0000256" key="9">
    <source>
        <dbReference type="SAM" id="MobiDB-lite"/>
    </source>
</evidence>
<dbReference type="GO" id="GO:0048039">
    <property type="term" value="F:ubiquinone binding"/>
    <property type="evidence" value="ECO:0007669"/>
    <property type="project" value="TreeGrafter"/>
</dbReference>
<dbReference type="InterPro" id="IPR003918">
    <property type="entry name" value="NADH_UbQ_OxRdtase"/>
</dbReference>
<dbReference type="PANTHER" id="PTHR43507">
    <property type="entry name" value="NADH-UBIQUINONE OXIDOREDUCTASE CHAIN 4"/>
    <property type="match status" value="1"/>
</dbReference>
<feature type="transmembrane region" description="Helical" evidence="10">
    <location>
        <begin position="303"/>
        <end position="325"/>
    </location>
</feature>
<feature type="domain" description="NADH:quinone oxidoreductase/Mrp antiporter transmembrane" evidence="11">
    <location>
        <begin position="158"/>
        <end position="448"/>
    </location>
</feature>
<feature type="transmembrane region" description="Helical" evidence="10">
    <location>
        <begin position="332"/>
        <end position="356"/>
    </location>
</feature>
<dbReference type="InterPro" id="IPR000260">
    <property type="entry name" value="NADH4_N"/>
</dbReference>
<feature type="transmembrane region" description="Helical" evidence="10">
    <location>
        <begin position="240"/>
        <end position="262"/>
    </location>
</feature>
<dbReference type="GO" id="GO:0012505">
    <property type="term" value="C:endomembrane system"/>
    <property type="evidence" value="ECO:0007669"/>
    <property type="project" value="UniProtKB-SubCell"/>
</dbReference>
<feature type="transmembrane region" description="Helical" evidence="10">
    <location>
        <begin position="138"/>
        <end position="156"/>
    </location>
</feature>
<dbReference type="AlphaFoldDB" id="A0A3M2IRU9"/>
<evidence type="ECO:0000259" key="12">
    <source>
        <dbReference type="Pfam" id="PF01059"/>
    </source>
</evidence>
<feature type="region of interest" description="Disordered" evidence="9">
    <location>
        <begin position="515"/>
        <end position="536"/>
    </location>
</feature>
<dbReference type="GO" id="GO:0008137">
    <property type="term" value="F:NADH dehydrogenase (ubiquinone) activity"/>
    <property type="evidence" value="ECO:0007669"/>
    <property type="project" value="InterPro"/>
</dbReference>
<evidence type="ECO:0000256" key="6">
    <source>
        <dbReference type="ARBA" id="ARBA00023027"/>
    </source>
</evidence>
<dbReference type="OrthoDB" id="9768329at2"/>
<feature type="transmembrane region" description="Helical" evidence="10">
    <location>
        <begin position="362"/>
        <end position="381"/>
    </location>
</feature>
<feature type="transmembrane region" description="Helical" evidence="10">
    <location>
        <begin position="435"/>
        <end position="456"/>
    </location>
</feature>
<dbReference type="Pfam" id="PF01059">
    <property type="entry name" value="Oxidored_q5_N"/>
    <property type="match status" value="1"/>
</dbReference>
<reference evidence="13 14" key="1">
    <citation type="submission" date="2018-10" db="EMBL/GenBank/DDBJ databases">
        <title>Isolation, diversity and antifungal activity of actinobacteria from wheat.</title>
        <authorList>
            <person name="Han C."/>
        </authorList>
    </citation>
    <scope>NUCLEOTIDE SEQUENCE [LARGE SCALE GENOMIC DNA]</scope>
    <source>
        <strain evidence="13 14">NEAU-YY56</strain>
    </source>
</reference>
<dbReference type="GO" id="GO:0016020">
    <property type="term" value="C:membrane"/>
    <property type="evidence" value="ECO:0007669"/>
    <property type="project" value="UniProtKB-SubCell"/>
</dbReference>
<evidence type="ECO:0000256" key="2">
    <source>
        <dbReference type="ARBA" id="ARBA00009025"/>
    </source>
</evidence>
<name>A0A3M2IRU9_9CELL</name>
<comment type="subcellular location">
    <subcellularLocation>
        <location evidence="1">Endomembrane system</location>
        <topology evidence="1">Multi-pass membrane protein</topology>
    </subcellularLocation>
    <subcellularLocation>
        <location evidence="8">Membrane</location>
        <topology evidence="8">Multi-pass membrane protein</topology>
    </subcellularLocation>
</comment>
<dbReference type="GO" id="GO:0042773">
    <property type="term" value="P:ATP synthesis coupled electron transport"/>
    <property type="evidence" value="ECO:0007669"/>
    <property type="project" value="InterPro"/>
</dbReference>
<accession>A0A3M2IRU9</accession>
<dbReference type="InterPro" id="IPR010227">
    <property type="entry name" value="NADH_Q_OxRdtase_chainM/4"/>
</dbReference>
<sequence>MSSPALATTVLSPDVPWLTLLVVWPLVAAAVLWALPGGTTPDGYSTGARRWSRQVALGAALVEVLLGVAALLAFDTLAAGTHQLLETHAWIPQLGVSYALGVDGVGLALVLLSVVLVPLVVLAAWREQDSGKVPTDRLRHYLALVLVLTTFMVAVFAARDVFLFYVLFEAMLIPVYFMIGGFGGPRRRYAAVKFLLFSLAGGLIMLAGVIGLYLQGPGGEQGFLTENLIGTDMSTGVERWLFLAFFVAFAVKAPMFPVHTWLPDAAEQAPAGTSTLLVGVLDKVGTFGMLTLCLPLFPEASRWAAPVIVVLALISIFYGALLAIGQQDMFRLVAYTSVSHFGFIVLGIFAFASTSIAGSSFYMVNHGLSTGGLFLLVGFLVARRGSARIEDFGGLQKVTPVLAGVFLVTGLSALSLPGLSTFVSEFLVIVGTFPVWEAAAVIAAVAVVLAAIYVLWTYQRVFTGPVRDDLATTPDIGARERWVIGPLIAIMLVLGFYPAPALRLVDEPARTTVSQVGVEAPPADMPMLDPEEGSDR</sequence>
<comment type="caution">
    <text evidence="13">The sequence shown here is derived from an EMBL/GenBank/DDBJ whole genome shotgun (WGS) entry which is preliminary data.</text>
</comment>
<dbReference type="RefSeq" id="WP_122151042.1">
    <property type="nucleotide sequence ID" value="NZ_RFFI01000141.1"/>
</dbReference>
<feature type="transmembrane region" description="Helical" evidence="10">
    <location>
        <begin position="162"/>
        <end position="182"/>
    </location>
</feature>
<dbReference type="GO" id="GO:0015990">
    <property type="term" value="P:electron transport coupled proton transport"/>
    <property type="evidence" value="ECO:0007669"/>
    <property type="project" value="TreeGrafter"/>
</dbReference>
<dbReference type="NCBIfam" id="NF004500">
    <property type="entry name" value="PRK05846.1-4"/>
    <property type="match status" value="1"/>
</dbReference>
<dbReference type="Pfam" id="PF00361">
    <property type="entry name" value="Proton_antipo_M"/>
    <property type="match status" value="1"/>
</dbReference>
<feature type="transmembrane region" description="Helical" evidence="10">
    <location>
        <begin position="105"/>
        <end position="126"/>
    </location>
</feature>
<evidence type="ECO:0000256" key="4">
    <source>
        <dbReference type="ARBA" id="ARBA00022967"/>
    </source>
</evidence>
<keyword evidence="4" id="KW-1278">Translocase</keyword>
<keyword evidence="13" id="KW-0560">Oxidoreductase</keyword>
<comment type="similarity">
    <text evidence="2">Belongs to the complex I subunit 4 family.</text>
</comment>
<proteinExistence type="inferred from homology"/>
<keyword evidence="14" id="KW-1185">Reference proteome</keyword>
<feature type="domain" description="NADH:ubiquinone oxidoreductase chain 4 N-terminal" evidence="12">
    <location>
        <begin position="87"/>
        <end position="153"/>
    </location>
</feature>
<organism evidence="13 14">
    <name type="scientific">Cellulomonas triticagri</name>
    <dbReference type="NCBI Taxonomy" id="2483352"/>
    <lineage>
        <taxon>Bacteria</taxon>
        <taxon>Bacillati</taxon>
        <taxon>Actinomycetota</taxon>
        <taxon>Actinomycetes</taxon>
        <taxon>Micrococcales</taxon>
        <taxon>Cellulomonadaceae</taxon>
        <taxon>Cellulomonas</taxon>
    </lineage>
</organism>
<feature type="transmembrane region" description="Helical" evidence="10">
    <location>
        <begin position="401"/>
        <end position="423"/>
    </location>
</feature>
<evidence type="ECO:0000256" key="10">
    <source>
        <dbReference type="SAM" id="Phobius"/>
    </source>
</evidence>
<feature type="transmembrane region" description="Helical" evidence="10">
    <location>
        <begin position="55"/>
        <end position="74"/>
    </location>
</feature>
<dbReference type="PRINTS" id="PR01437">
    <property type="entry name" value="NUOXDRDTASE4"/>
</dbReference>
<evidence type="ECO:0000256" key="8">
    <source>
        <dbReference type="RuleBase" id="RU000320"/>
    </source>
</evidence>
<dbReference type="EC" id="1.6.5.11" evidence="13"/>
<keyword evidence="5 10" id="KW-1133">Transmembrane helix</keyword>
<dbReference type="EMBL" id="RFFI01000141">
    <property type="protein sequence ID" value="RMI04652.1"/>
    <property type="molecule type" value="Genomic_DNA"/>
</dbReference>
<dbReference type="NCBIfam" id="TIGR01972">
    <property type="entry name" value="NDH_I_M"/>
    <property type="match status" value="1"/>
</dbReference>
<evidence type="ECO:0000256" key="7">
    <source>
        <dbReference type="ARBA" id="ARBA00023136"/>
    </source>
</evidence>
<feature type="transmembrane region" description="Helical" evidence="10">
    <location>
        <begin position="482"/>
        <end position="499"/>
    </location>
</feature>
<evidence type="ECO:0000256" key="3">
    <source>
        <dbReference type="ARBA" id="ARBA00022692"/>
    </source>
</evidence>
<evidence type="ECO:0000313" key="13">
    <source>
        <dbReference type="EMBL" id="RMI04652.1"/>
    </source>
</evidence>